<feature type="domain" description="SnoaL-like" evidence="2">
    <location>
        <begin position="55"/>
        <end position="151"/>
    </location>
</feature>
<dbReference type="SUPFAM" id="SSF54427">
    <property type="entry name" value="NTF2-like"/>
    <property type="match status" value="1"/>
</dbReference>
<feature type="chain" id="PRO_5044018490" evidence="1">
    <location>
        <begin position="32"/>
        <end position="169"/>
    </location>
</feature>
<organism evidence="3">
    <name type="scientific">Streptomyces sp. NBC_00093</name>
    <dbReference type="NCBI Taxonomy" id="2975649"/>
    <lineage>
        <taxon>Bacteria</taxon>
        <taxon>Bacillati</taxon>
        <taxon>Actinomycetota</taxon>
        <taxon>Actinomycetes</taxon>
        <taxon>Kitasatosporales</taxon>
        <taxon>Streptomycetaceae</taxon>
        <taxon>Streptomyces</taxon>
    </lineage>
</organism>
<dbReference type="InterPro" id="IPR032710">
    <property type="entry name" value="NTF2-like_dom_sf"/>
</dbReference>
<gene>
    <name evidence="3" type="ORF">OHA22_47465</name>
</gene>
<dbReference type="InterPro" id="IPR037401">
    <property type="entry name" value="SnoaL-like"/>
</dbReference>
<dbReference type="AlphaFoldDB" id="A0AAU2AFC5"/>
<evidence type="ECO:0000256" key="1">
    <source>
        <dbReference type="SAM" id="SignalP"/>
    </source>
</evidence>
<feature type="signal peptide" evidence="1">
    <location>
        <begin position="1"/>
        <end position="31"/>
    </location>
</feature>
<reference evidence="3" key="1">
    <citation type="submission" date="2022-10" db="EMBL/GenBank/DDBJ databases">
        <title>The complete genomes of actinobacterial strains from the NBC collection.</title>
        <authorList>
            <person name="Joergensen T.S."/>
            <person name="Alvarez Arevalo M."/>
            <person name="Sterndorff E.B."/>
            <person name="Faurdal D."/>
            <person name="Vuksanovic O."/>
            <person name="Mourched A.-S."/>
            <person name="Charusanti P."/>
            <person name="Shaw S."/>
            <person name="Blin K."/>
            <person name="Weber T."/>
        </authorList>
    </citation>
    <scope>NUCLEOTIDE SEQUENCE</scope>
    <source>
        <strain evidence="3">NBC_00093</strain>
    </source>
</reference>
<sequence length="169" mass="18674">MKTSVSRRRAALAAVGAITAVTLTVAGTASASPESGGRAHQAESQVQHNKRVAVAFLDLAFNKKQPQAAADRYVGGEFIQHNPLSADGTKPFVAYVTWRTNLSPDLKFDFKRVFGEKNLVAVHYKRTYDATDRGAAVMDIFRFEKGKIVEHWDVIQDIPETSMNDNTMF</sequence>
<evidence type="ECO:0000259" key="2">
    <source>
        <dbReference type="Pfam" id="PF12680"/>
    </source>
</evidence>
<dbReference type="Pfam" id="PF12680">
    <property type="entry name" value="SnoaL_2"/>
    <property type="match status" value="1"/>
</dbReference>
<proteinExistence type="predicted"/>
<accession>A0AAU2AFC5</accession>
<keyword evidence="1" id="KW-0732">Signal</keyword>
<dbReference type="EMBL" id="CP108222">
    <property type="protein sequence ID" value="WTT22644.1"/>
    <property type="molecule type" value="Genomic_DNA"/>
</dbReference>
<dbReference type="Gene3D" id="3.10.450.50">
    <property type="match status" value="1"/>
</dbReference>
<protein>
    <submittedName>
        <fullName evidence="3">Nuclear transport factor 2 family protein</fullName>
    </submittedName>
</protein>
<name>A0AAU2AFC5_9ACTN</name>
<evidence type="ECO:0000313" key="3">
    <source>
        <dbReference type="EMBL" id="WTT22644.1"/>
    </source>
</evidence>